<evidence type="ECO:0000313" key="7">
    <source>
        <dbReference type="Proteomes" id="UP001183246"/>
    </source>
</evidence>
<evidence type="ECO:0000256" key="3">
    <source>
        <dbReference type="SAM" id="SignalP"/>
    </source>
</evidence>
<dbReference type="PANTHER" id="PTHR43580:SF2">
    <property type="entry name" value="CYTOKINE-LIKE NUCLEAR FACTOR N-PAC"/>
    <property type="match status" value="1"/>
</dbReference>
<accession>A0ABU2MKB8</accession>
<dbReference type="InterPro" id="IPR015815">
    <property type="entry name" value="HIBADH-related"/>
</dbReference>
<dbReference type="InterPro" id="IPR013328">
    <property type="entry name" value="6PGD_dom2"/>
</dbReference>
<comment type="caution">
    <text evidence="6">The sequence shown here is derived from an EMBL/GenBank/DDBJ whole genome shotgun (WGS) entry which is preliminary data.</text>
</comment>
<evidence type="ECO:0000259" key="5">
    <source>
        <dbReference type="Pfam" id="PF21761"/>
    </source>
</evidence>
<evidence type="ECO:0000313" key="6">
    <source>
        <dbReference type="EMBL" id="MDT0342048.1"/>
    </source>
</evidence>
<dbReference type="Gene3D" id="1.10.1040.10">
    <property type="entry name" value="N-(1-d-carboxylethyl)-l-norvaline Dehydrogenase, domain 2"/>
    <property type="match status" value="1"/>
</dbReference>
<dbReference type="InterPro" id="IPR051265">
    <property type="entry name" value="HIBADH-related_NP60_sf"/>
</dbReference>
<dbReference type="Gene3D" id="3.40.50.720">
    <property type="entry name" value="NAD(P)-binding Rossmann-like Domain"/>
    <property type="match status" value="1"/>
</dbReference>
<dbReference type="InterPro" id="IPR006115">
    <property type="entry name" value="6PGDH_NADP-bd"/>
</dbReference>
<reference evidence="7" key="1">
    <citation type="submission" date="2023-07" db="EMBL/GenBank/DDBJ databases">
        <title>30 novel species of actinomycetes from the DSMZ collection.</title>
        <authorList>
            <person name="Nouioui I."/>
        </authorList>
    </citation>
    <scope>NUCLEOTIDE SEQUENCE [LARGE SCALE GENOMIC DNA]</scope>
    <source>
        <strain evidence="7">DSM 44938</strain>
    </source>
</reference>
<protein>
    <submittedName>
        <fullName evidence="6">NAD(P)-binding domain-containing protein</fullName>
    </submittedName>
</protein>
<evidence type="ECO:0000256" key="2">
    <source>
        <dbReference type="ARBA" id="ARBA00023002"/>
    </source>
</evidence>
<dbReference type="EMBL" id="JAVREL010000002">
    <property type="protein sequence ID" value="MDT0342048.1"/>
    <property type="molecule type" value="Genomic_DNA"/>
</dbReference>
<dbReference type="SUPFAM" id="SSF51735">
    <property type="entry name" value="NAD(P)-binding Rossmann-fold domains"/>
    <property type="match status" value="1"/>
</dbReference>
<feature type="domain" description="NADPH-dependent reductive aminase-like C-terminal" evidence="5">
    <location>
        <begin position="165"/>
        <end position="292"/>
    </location>
</feature>
<dbReference type="PANTHER" id="PTHR43580">
    <property type="entry name" value="OXIDOREDUCTASE GLYR1-RELATED"/>
    <property type="match status" value="1"/>
</dbReference>
<dbReference type="Pfam" id="PF21761">
    <property type="entry name" value="RedAm-like_C"/>
    <property type="match status" value="1"/>
</dbReference>
<dbReference type="RefSeq" id="WP_311703179.1">
    <property type="nucleotide sequence ID" value="NZ_JAVREL010000002.1"/>
</dbReference>
<keyword evidence="7" id="KW-1185">Reference proteome</keyword>
<dbReference type="PIRSF" id="PIRSF000103">
    <property type="entry name" value="HIBADH"/>
    <property type="match status" value="1"/>
</dbReference>
<dbReference type="Pfam" id="PF03446">
    <property type="entry name" value="NAD_binding_2"/>
    <property type="match status" value="1"/>
</dbReference>
<feature type="signal peptide" evidence="3">
    <location>
        <begin position="1"/>
        <end position="24"/>
    </location>
</feature>
<keyword evidence="2" id="KW-0560">Oxidoreductase</keyword>
<feature type="chain" id="PRO_5046785614" evidence="3">
    <location>
        <begin position="25"/>
        <end position="295"/>
    </location>
</feature>
<keyword evidence="3" id="KW-0732">Signal</keyword>
<dbReference type="Proteomes" id="UP001183246">
    <property type="component" value="Unassembled WGS sequence"/>
</dbReference>
<proteinExistence type="inferred from homology"/>
<evidence type="ECO:0000256" key="1">
    <source>
        <dbReference type="ARBA" id="ARBA00009080"/>
    </source>
</evidence>
<feature type="domain" description="6-phosphogluconate dehydrogenase NADP-binding" evidence="4">
    <location>
        <begin position="11"/>
        <end position="157"/>
    </location>
</feature>
<name>A0ABU2MKB8_9ACTN</name>
<sequence>MTDRTPAAPAVTLLGLGAMGTALADALLSGGHDVTVWNRTAARAEPLAARGARTAGLEEAITASPLVIACLLDHASVHETLDPVAASLTGRTLVNLTNGTPEQGRELAAWAEKHGIAFLDGGIMATPPMIGHPGASILYSGAREAFDTHQATLERFGVADFLGTDPGLAALVDLALLSGMYGLFGGALQALALTGSEGISATEFTTTRLLPWLNAMLTSLPEIARQTEEGAPGDAANSNLAMQAAAYVNILDASEAQGIRPDLMVPMGELLHRAVAAGQGGKDAAAMVTLLAKEA</sequence>
<organism evidence="6 7">
    <name type="scientific">Streptomyces litchfieldiae</name>
    <dbReference type="NCBI Taxonomy" id="3075543"/>
    <lineage>
        <taxon>Bacteria</taxon>
        <taxon>Bacillati</taxon>
        <taxon>Actinomycetota</taxon>
        <taxon>Actinomycetes</taxon>
        <taxon>Kitasatosporales</taxon>
        <taxon>Streptomycetaceae</taxon>
        <taxon>Streptomyces</taxon>
    </lineage>
</organism>
<dbReference type="InterPro" id="IPR036291">
    <property type="entry name" value="NAD(P)-bd_dom_sf"/>
</dbReference>
<dbReference type="InterPro" id="IPR048666">
    <property type="entry name" value="RedAm-like_C"/>
</dbReference>
<comment type="similarity">
    <text evidence="1">Belongs to the HIBADH-related family.</text>
</comment>
<evidence type="ECO:0000259" key="4">
    <source>
        <dbReference type="Pfam" id="PF03446"/>
    </source>
</evidence>
<gene>
    <name evidence="6" type="ORF">RM590_05305</name>
</gene>